<evidence type="ECO:0000313" key="1">
    <source>
        <dbReference type="EMBL" id="ART30557.1"/>
    </source>
</evidence>
<protein>
    <submittedName>
        <fullName evidence="1">Uncharacterized protein</fullName>
    </submittedName>
</protein>
<dbReference type="EMBL" id="KY774314">
    <property type="protein sequence ID" value="ART30557.1"/>
    <property type="molecule type" value="Genomic_DNA"/>
</dbReference>
<name>A0A1Y0AZG6_9LAMI</name>
<dbReference type="AlphaFoldDB" id="A0A1Y0AZG6"/>
<reference evidence="1" key="1">
    <citation type="submission" date="2017-03" db="EMBL/GenBank/DDBJ databases">
        <title>The mitochondrial genome of the carnivorous plant Utricularia reniformis (Lentibulariaceae): structure, comparative analysis and evolutionary landmarks.</title>
        <authorList>
            <person name="Silva S.R."/>
            <person name="Alvarenga D.O."/>
            <person name="Michael T.P."/>
            <person name="Miranda V.F.O."/>
            <person name="Varani A.M."/>
        </authorList>
    </citation>
    <scope>NUCLEOTIDE SEQUENCE</scope>
</reference>
<organism evidence="1">
    <name type="scientific">Utricularia reniformis</name>
    <dbReference type="NCBI Taxonomy" id="192314"/>
    <lineage>
        <taxon>Eukaryota</taxon>
        <taxon>Viridiplantae</taxon>
        <taxon>Streptophyta</taxon>
        <taxon>Embryophyta</taxon>
        <taxon>Tracheophyta</taxon>
        <taxon>Spermatophyta</taxon>
        <taxon>Magnoliopsida</taxon>
        <taxon>eudicotyledons</taxon>
        <taxon>Gunneridae</taxon>
        <taxon>Pentapetalae</taxon>
        <taxon>asterids</taxon>
        <taxon>lamiids</taxon>
        <taxon>Lamiales</taxon>
        <taxon>Lentibulariaceae</taxon>
        <taxon>Utricularia</taxon>
    </lineage>
</organism>
<proteinExistence type="predicted"/>
<sequence>MCDLLELILLIVQRIGLSPLYRWFYFVGYFVEYLEHELYEINSIKNYLNYDSYLIIIIRPRVRITKRMSNCLVWNSF</sequence>
<keyword evidence="1" id="KW-0496">Mitochondrion</keyword>
<accession>A0A1Y0AZG6</accession>
<gene>
    <name evidence="1" type="ORF">AEK19_MT0281</name>
</gene>
<geneLocation type="mitochondrion" evidence="1"/>